<proteinExistence type="predicted"/>
<evidence type="ECO:0000313" key="1">
    <source>
        <dbReference type="EMBL" id="WAL61535.1"/>
    </source>
</evidence>
<gene>
    <name evidence="1" type="ORF">OXH18_05980</name>
</gene>
<dbReference type="Proteomes" id="UP001163152">
    <property type="component" value="Chromosome"/>
</dbReference>
<keyword evidence="2" id="KW-1185">Reference proteome</keyword>
<sequence length="128" mass="13872">MIQSDAPSIRTIQIQQSWQLQPGEIIGGRKIVAGLGEISIHLNGGAVYAPFDGEIQLTDANCVLFSSTNVPAYLFRLCGLNRPIIGEITAGSPIGSGEYLHFAALRRQPDGTWTIVEPAKNILERMLP</sequence>
<evidence type="ECO:0000313" key="2">
    <source>
        <dbReference type="Proteomes" id="UP001163152"/>
    </source>
</evidence>
<dbReference type="RefSeq" id="WP_268611526.1">
    <property type="nucleotide sequence ID" value="NZ_CP113797.1"/>
</dbReference>
<protein>
    <submittedName>
        <fullName evidence="1">Uncharacterized protein</fullName>
    </submittedName>
</protein>
<dbReference type="EMBL" id="CP113797">
    <property type="protein sequence ID" value="WAL61535.1"/>
    <property type="molecule type" value="Genomic_DNA"/>
</dbReference>
<dbReference type="AlphaFoldDB" id="A0A9E9CBZ1"/>
<accession>A0A9E9CBZ1</accession>
<reference evidence="1" key="1">
    <citation type="submission" date="2022-12" db="EMBL/GenBank/DDBJ databases">
        <title>Polyphasic identification of a Novel Hot-Spring Cyanobacterium Ocullathermofonsia sinensis gen nov. sp. nov. and Genomic Insights on its Adaptations to the Thermal Habitat.</title>
        <authorList>
            <person name="Daroch M."/>
            <person name="Tang J."/>
            <person name="Jiang Y."/>
        </authorList>
    </citation>
    <scope>NUCLEOTIDE SEQUENCE</scope>
    <source>
        <strain evidence="1">PKUAC-SCTA174</strain>
    </source>
</reference>
<dbReference type="KEGG" id="tsin:OXH18_05980"/>
<organism evidence="1 2">
    <name type="scientific">Thermocoleostomius sinensis A174</name>
    <dbReference type="NCBI Taxonomy" id="2016057"/>
    <lineage>
        <taxon>Bacteria</taxon>
        <taxon>Bacillati</taxon>
        <taxon>Cyanobacteriota</taxon>
        <taxon>Cyanophyceae</taxon>
        <taxon>Oculatellales</taxon>
        <taxon>Oculatellaceae</taxon>
        <taxon>Thermocoleostomius</taxon>
    </lineage>
</organism>
<name>A0A9E9CBZ1_9CYAN</name>